<evidence type="ECO:0000259" key="9">
    <source>
        <dbReference type="Pfam" id="PF07687"/>
    </source>
</evidence>
<dbReference type="NCBIfam" id="TIGR01893">
    <property type="entry name" value="aa-his-dipept"/>
    <property type="match status" value="1"/>
</dbReference>
<dbReference type="InterPro" id="IPR011650">
    <property type="entry name" value="Peptidase_M20_dimer"/>
</dbReference>
<dbReference type="PANTHER" id="PTHR43501:SF1">
    <property type="entry name" value="CYTOSOL NON-SPECIFIC DIPEPTIDASE"/>
    <property type="match status" value="1"/>
</dbReference>
<dbReference type="Gene3D" id="3.40.630.10">
    <property type="entry name" value="Zn peptidases"/>
    <property type="match status" value="2"/>
</dbReference>
<dbReference type="EMBL" id="UOEP01000066">
    <property type="protein sequence ID" value="VAW16821.1"/>
    <property type="molecule type" value="Genomic_DNA"/>
</dbReference>
<dbReference type="GO" id="GO:0046872">
    <property type="term" value="F:metal ion binding"/>
    <property type="evidence" value="ECO:0007669"/>
    <property type="project" value="UniProtKB-KW"/>
</dbReference>
<keyword evidence="5 10" id="KW-0378">Hydrolase</keyword>
<reference evidence="10" key="1">
    <citation type="submission" date="2018-06" db="EMBL/GenBank/DDBJ databases">
        <authorList>
            <person name="Zhirakovskaya E."/>
        </authorList>
    </citation>
    <scope>NUCLEOTIDE SEQUENCE</scope>
</reference>
<dbReference type="PANTHER" id="PTHR43501">
    <property type="entry name" value="CYTOSOL NON-SPECIFIC DIPEPTIDASE"/>
    <property type="match status" value="1"/>
</dbReference>
<keyword evidence="10" id="KW-0224">Dipeptidase</keyword>
<comment type="cofactor">
    <cofactor evidence="2">
        <name>Zn(2+)</name>
        <dbReference type="ChEBI" id="CHEBI:29105"/>
    </cofactor>
</comment>
<dbReference type="SUPFAM" id="SSF53187">
    <property type="entry name" value="Zn-dependent exopeptidases"/>
    <property type="match status" value="1"/>
</dbReference>
<keyword evidence="4" id="KW-0479">Metal-binding</keyword>
<dbReference type="GO" id="GO:0006508">
    <property type="term" value="P:proteolysis"/>
    <property type="evidence" value="ECO:0007669"/>
    <property type="project" value="UniProtKB-KW"/>
</dbReference>
<comment type="cofactor">
    <cofactor evidence="1">
        <name>Co(2+)</name>
        <dbReference type="ChEBI" id="CHEBI:48828"/>
    </cofactor>
</comment>
<evidence type="ECO:0000256" key="1">
    <source>
        <dbReference type="ARBA" id="ARBA00001941"/>
    </source>
</evidence>
<evidence type="ECO:0000256" key="2">
    <source>
        <dbReference type="ARBA" id="ARBA00001947"/>
    </source>
</evidence>
<dbReference type="Pfam" id="PF07687">
    <property type="entry name" value="M20_dimer"/>
    <property type="match status" value="1"/>
</dbReference>
<dbReference type="PRINTS" id="PR00934">
    <property type="entry name" value="XHISDIPTASE"/>
</dbReference>
<organism evidence="10">
    <name type="scientific">hydrothermal vent metagenome</name>
    <dbReference type="NCBI Taxonomy" id="652676"/>
    <lineage>
        <taxon>unclassified sequences</taxon>
        <taxon>metagenomes</taxon>
        <taxon>ecological metagenomes</taxon>
    </lineage>
</organism>
<dbReference type="FunFam" id="3.40.630.10:FF:000018">
    <property type="entry name" value="Aminoacyl-histidine dipeptidase PepD"/>
    <property type="match status" value="1"/>
</dbReference>
<dbReference type="GO" id="GO:0005829">
    <property type="term" value="C:cytosol"/>
    <property type="evidence" value="ECO:0007669"/>
    <property type="project" value="TreeGrafter"/>
</dbReference>
<dbReference type="InterPro" id="IPR001160">
    <property type="entry name" value="Peptidase_M20C"/>
</dbReference>
<dbReference type="EC" id="3.4.13.18" evidence="10"/>
<evidence type="ECO:0000256" key="4">
    <source>
        <dbReference type="ARBA" id="ARBA00022723"/>
    </source>
</evidence>
<dbReference type="FunFam" id="3.40.630.10:FF:000015">
    <property type="entry name" value="Aminoacyl-histidine dipeptidase PepD"/>
    <property type="match status" value="1"/>
</dbReference>
<dbReference type="GO" id="GO:0070573">
    <property type="term" value="F:metallodipeptidase activity"/>
    <property type="evidence" value="ECO:0007669"/>
    <property type="project" value="TreeGrafter"/>
</dbReference>
<keyword evidence="3" id="KW-0645">Protease</keyword>
<keyword evidence="7" id="KW-0482">Metalloprotease</keyword>
<protein>
    <submittedName>
        <fullName evidence="10">Cytosol nonspecific dipeptidase</fullName>
        <ecNumber evidence="10">3.4.13.18</ecNumber>
    </submittedName>
</protein>
<proteinExistence type="predicted"/>
<evidence type="ECO:0000256" key="5">
    <source>
        <dbReference type="ARBA" id="ARBA00022801"/>
    </source>
</evidence>
<gene>
    <name evidence="10" type="ORF">MNBD_BACTEROID01-655</name>
</gene>
<evidence type="ECO:0000313" key="10">
    <source>
        <dbReference type="EMBL" id="VAW16821.1"/>
    </source>
</evidence>
<dbReference type="PIRSF" id="PIRSF016599">
    <property type="entry name" value="Xaa-His_dipept"/>
    <property type="match status" value="1"/>
</dbReference>
<evidence type="ECO:0000256" key="3">
    <source>
        <dbReference type="ARBA" id="ARBA00022670"/>
    </source>
</evidence>
<evidence type="ECO:0000256" key="7">
    <source>
        <dbReference type="ARBA" id="ARBA00023049"/>
    </source>
</evidence>
<dbReference type="CDD" id="cd03890">
    <property type="entry name" value="M20_pepD"/>
    <property type="match status" value="1"/>
</dbReference>
<feature type="domain" description="Peptidase M20 dimerisation" evidence="9">
    <location>
        <begin position="210"/>
        <end position="292"/>
    </location>
</feature>
<sequence length="488" mass="52662">MSDEIKNIQPKELWENFYKLTQIPRPSNHEEKIQDFIFSFGKGLGLETIKDEAGNIIIRKPATPGMENLKGVILQGHLDMVPQKNSDKAHDFLNDPIEACIDGEWVTANGTTLGADNGIGVALAMAVLASKDIEHGPIEVLFTATEETGMDGANGLKPGVLQGEILLNTDSEDEGELYVGCAGGEDANITFSYAEEGVPMGFAGIKLSVTGLKGGHSGIDIPLGRGNAIKLFFRILNEAYQRLGVRLAGIDAGSLRNAIPREAFGVLAVDEAKIADFAALVEEITGDIKNELSVADPNLYISIEETAVPEKVVDEKTQVNLTLGIIACPNGVIRMSDSMPGLVETSTNLAIVKSDPEKGTIEGACLMRSSVDSAKEELASRIKAVFTLAGAEVSFSGAYPGWKPDMDSPILKTMQGVYKKRFGKIPEIRAIHAGLECGILGGKYPHWDMISFGPTIRFPHSPDEKVNIESVQKIWDFLVETLKNIPEK</sequence>
<accession>A0A3B0TDX0</accession>
<keyword evidence="8" id="KW-0170">Cobalt</keyword>
<evidence type="ECO:0000256" key="6">
    <source>
        <dbReference type="ARBA" id="ARBA00022833"/>
    </source>
</evidence>
<dbReference type="Pfam" id="PF01546">
    <property type="entry name" value="Peptidase_M20"/>
    <property type="match status" value="1"/>
</dbReference>
<dbReference type="InterPro" id="IPR002933">
    <property type="entry name" value="Peptidase_M20"/>
</dbReference>
<name>A0A3B0TDX0_9ZZZZ</name>
<keyword evidence="6" id="KW-0862">Zinc</keyword>
<evidence type="ECO:0000256" key="8">
    <source>
        <dbReference type="ARBA" id="ARBA00023285"/>
    </source>
</evidence>
<dbReference type="AlphaFoldDB" id="A0A3B0TDX0"/>